<evidence type="ECO:0000256" key="3">
    <source>
        <dbReference type="ARBA" id="ARBA00012438"/>
    </source>
</evidence>
<keyword evidence="4" id="KW-0597">Phosphoprotein</keyword>
<dbReference type="PIRSF" id="PIRSF037347">
    <property type="entry name" value="STHK_CHASE2_PAS_prd"/>
    <property type="match status" value="1"/>
</dbReference>
<evidence type="ECO:0000259" key="8">
    <source>
        <dbReference type="PROSITE" id="PS50109"/>
    </source>
</evidence>
<dbReference type="Proteomes" id="UP001245184">
    <property type="component" value="Unassembled WGS sequence"/>
</dbReference>
<dbReference type="InterPro" id="IPR036097">
    <property type="entry name" value="HisK_dim/P_sf"/>
</dbReference>
<dbReference type="FunFam" id="3.30.565.10:FF:000006">
    <property type="entry name" value="Sensor histidine kinase WalK"/>
    <property type="match status" value="1"/>
</dbReference>
<protein>
    <recommendedName>
        <fullName evidence="3">histidine kinase</fullName>
        <ecNumber evidence="3">2.7.13.3</ecNumber>
    </recommendedName>
</protein>
<dbReference type="SMART" id="SM00387">
    <property type="entry name" value="HATPase_c"/>
    <property type="match status" value="1"/>
</dbReference>
<dbReference type="CDD" id="cd00075">
    <property type="entry name" value="HATPase"/>
    <property type="match status" value="1"/>
</dbReference>
<comment type="catalytic activity">
    <reaction evidence="1">
        <text>ATP + protein L-histidine = ADP + protein N-phospho-L-histidine.</text>
        <dbReference type="EC" id="2.7.13.3"/>
    </reaction>
</comment>
<evidence type="ECO:0000256" key="4">
    <source>
        <dbReference type="ARBA" id="ARBA00022553"/>
    </source>
</evidence>
<dbReference type="InterPro" id="IPR036890">
    <property type="entry name" value="HATPase_C_sf"/>
</dbReference>
<dbReference type="Gene3D" id="3.30.565.10">
    <property type="entry name" value="Histidine kinase-like ATPase, C-terminal domain"/>
    <property type="match status" value="1"/>
</dbReference>
<evidence type="ECO:0000256" key="2">
    <source>
        <dbReference type="ARBA" id="ARBA00004429"/>
    </source>
</evidence>
<evidence type="ECO:0000256" key="7">
    <source>
        <dbReference type="SAM" id="Phobius"/>
    </source>
</evidence>
<dbReference type="Pfam" id="PF02518">
    <property type="entry name" value="HATPase_c"/>
    <property type="match status" value="1"/>
</dbReference>
<comment type="caution">
    <text evidence="9">The sequence shown here is derived from an EMBL/GenBank/DDBJ whole genome shotgun (WGS) entry which is preliminary data.</text>
</comment>
<keyword evidence="7" id="KW-0472">Membrane</keyword>
<evidence type="ECO:0000256" key="1">
    <source>
        <dbReference type="ARBA" id="ARBA00000085"/>
    </source>
</evidence>
<keyword evidence="7" id="KW-0812">Transmembrane</keyword>
<feature type="transmembrane region" description="Helical" evidence="7">
    <location>
        <begin position="353"/>
        <end position="372"/>
    </location>
</feature>
<dbReference type="GO" id="GO:0007165">
    <property type="term" value="P:signal transduction"/>
    <property type="evidence" value="ECO:0007669"/>
    <property type="project" value="UniProtKB-ARBA"/>
</dbReference>
<evidence type="ECO:0000313" key="10">
    <source>
        <dbReference type="Proteomes" id="UP001245184"/>
    </source>
</evidence>
<dbReference type="GO" id="GO:0004673">
    <property type="term" value="F:protein histidine kinase activity"/>
    <property type="evidence" value="ECO:0007669"/>
    <property type="project" value="UniProtKB-EC"/>
</dbReference>
<feature type="domain" description="Histidine kinase" evidence="8">
    <location>
        <begin position="584"/>
        <end position="795"/>
    </location>
</feature>
<dbReference type="InterPro" id="IPR007890">
    <property type="entry name" value="CHASE2"/>
</dbReference>
<name>A0ABD5CHQ0_9BURK</name>
<dbReference type="InterPro" id="IPR017181">
    <property type="entry name" value="Sig_transdc_His_kin_CHASE2"/>
</dbReference>
<dbReference type="InterPro" id="IPR003594">
    <property type="entry name" value="HATPase_dom"/>
</dbReference>
<dbReference type="EC" id="2.7.13.3" evidence="3"/>
<accession>A0ABD5CHQ0</accession>
<dbReference type="Pfam" id="PF05226">
    <property type="entry name" value="CHASE2"/>
    <property type="match status" value="1"/>
</dbReference>
<proteinExistence type="predicted"/>
<feature type="transmembrane region" description="Helical" evidence="7">
    <location>
        <begin position="303"/>
        <end position="321"/>
    </location>
</feature>
<keyword evidence="7" id="KW-1133">Transmembrane helix</keyword>
<dbReference type="InterPro" id="IPR003661">
    <property type="entry name" value="HisK_dim/P_dom"/>
</dbReference>
<dbReference type="AlphaFoldDB" id="A0ABD5CHQ0"/>
<dbReference type="PROSITE" id="PS50109">
    <property type="entry name" value="HIS_KIN"/>
    <property type="match status" value="1"/>
</dbReference>
<evidence type="ECO:0000256" key="5">
    <source>
        <dbReference type="ARBA" id="ARBA00022679"/>
    </source>
</evidence>
<dbReference type="SUPFAM" id="SSF55874">
    <property type="entry name" value="ATPase domain of HSP90 chaperone/DNA topoisomerase II/histidine kinase"/>
    <property type="match status" value="1"/>
</dbReference>
<sequence length="799" mass="84935">MHADHSPAPVDMARECLALGVFLVLVCVALTMSGVLRRADLFFFDIAQPRLQRPSPEKIVLAAIDDASVQALGGWPVPRKDYAALIDRLTAAGTAAVGLDVAMTNHGRLQPAGDQRLADAMKRNGRVVLPVVVVSGDADTAGMPEVIEPVAPMAEAAFALAEANAAPDADGATRSFYLQEGRPSAVYEHMSVALLRTGGLSVARCGEAPAREAGRWFSACRRYVPLGRERSYASYSFVDMLEGRVASSALKDAVVIVGPTASAADTHFVTPGRGRHLLSGVEFLAEATSALASGSFVRAAPTAAQLLFSLCMLPLLCAAQFTLGPRLGLIAAAALALAACIASLVLLDTMHVFFFPGTAVAACLVAYPVSAWRRQEALLRYLSEAAARAMAEPGFPGEPLIHRPAIDPLHRRVMVMSAVVARLRRSASFISEWMNSLPEATLVVASSGVVMLANRKAVALYESDSHAPDSPRRPAGRLATDVVRDMTASEHAVEYVQRALQRLAETARSEPATRAASESSAASRVESAAQMDGIEIVDAKRRSLLIKCAVVPALHARDAALIFHVADVTPMRIAERQRDSALRFLSHDIRSPQAAILALIEQRRHAGGDLPESRFVELVGHYAQWSLSLADQFLLLARAEGRPPAASTVDLALLLGDAVDDLWPQASAKQTAVHLAAEPGMLVVADAPLLRRAFANLIDNAIKFSPPGATVRVAAGERGERWAVTVADTGSGIPADQIHNLFTEFFRLPSDHPAPGHGLGLAFVKHVIDTLGGHIDVESEVGHGSLFTLLLPKKSGSPE</sequence>
<organism evidence="9 10">
    <name type="scientific">Paraburkholderia graminis</name>
    <dbReference type="NCBI Taxonomy" id="60548"/>
    <lineage>
        <taxon>Bacteria</taxon>
        <taxon>Pseudomonadati</taxon>
        <taxon>Pseudomonadota</taxon>
        <taxon>Betaproteobacteria</taxon>
        <taxon>Burkholderiales</taxon>
        <taxon>Burkholderiaceae</taxon>
        <taxon>Paraburkholderia</taxon>
    </lineage>
</organism>
<dbReference type="RefSeq" id="WP_310032666.1">
    <property type="nucleotide sequence ID" value="NZ_JAVIZN010000002.1"/>
</dbReference>
<dbReference type="GO" id="GO:0005886">
    <property type="term" value="C:plasma membrane"/>
    <property type="evidence" value="ECO:0007669"/>
    <property type="project" value="UniProtKB-SubCell"/>
</dbReference>
<keyword evidence="6 9" id="KW-0418">Kinase</keyword>
<dbReference type="EMBL" id="JAVIZN010000002">
    <property type="protein sequence ID" value="MDR6204859.1"/>
    <property type="molecule type" value="Genomic_DNA"/>
</dbReference>
<dbReference type="CDD" id="cd00082">
    <property type="entry name" value="HisKA"/>
    <property type="match status" value="1"/>
</dbReference>
<dbReference type="PANTHER" id="PTHR43047:SF72">
    <property type="entry name" value="OSMOSENSING HISTIDINE PROTEIN KINASE SLN1"/>
    <property type="match status" value="1"/>
</dbReference>
<dbReference type="PRINTS" id="PR00344">
    <property type="entry name" value="BCTRLSENSOR"/>
</dbReference>
<dbReference type="InterPro" id="IPR005467">
    <property type="entry name" value="His_kinase_dom"/>
</dbReference>
<evidence type="ECO:0000256" key="6">
    <source>
        <dbReference type="ARBA" id="ARBA00022777"/>
    </source>
</evidence>
<dbReference type="SMART" id="SM01080">
    <property type="entry name" value="CHASE2"/>
    <property type="match status" value="1"/>
</dbReference>
<dbReference type="SUPFAM" id="SSF47384">
    <property type="entry name" value="Homodimeric domain of signal transducing histidine kinase"/>
    <property type="match status" value="1"/>
</dbReference>
<keyword evidence="5" id="KW-0808">Transferase</keyword>
<dbReference type="InterPro" id="IPR004358">
    <property type="entry name" value="Sig_transdc_His_kin-like_C"/>
</dbReference>
<dbReference type="PANTHER" id="PTHR43047">
    <property type="entry name" value="TWO-COMPONENT HISTIDINE PROTEIN KINASE"/>
    <property type="match status" value="1"/>
</dbReference>
<feature type="transmembrane region" description="Helical" evidence="7">
    <location>
        <begin position="328"/>
        <end position="347"/>
    </location>
</feature>
<comment type="subcellular location">
    <subcellularLocation>
        <location evidence="2">Cell inner membrane</location>
        <topology evidence="2">Multi-pass membrane protein</topology>
    </subcellularLocation>
</comment>
<evidence type="ECO:0000313" key="9">
    <source>
        <dbReference type="EMBL" id="MDR6204859.1"/>
    </source>
</evidence>
<gene>
    <name evidence="9" type="ORF">QF025_003579</name>
</gene>
<reference evidence="9 10" key="1">
    <citation type="submission" date="2023-08" db="EMBL/GenBank/DDBJ databases">
        <title>Genome sequencing of plant associated microbes to promote plant fitness in Sorghum bicolor and Oryza sativa.</title>
        <authorList>
            <person name="Coleman-Derr D."/>
        </authorList>
    </citation>
    <scope>NUCLEOTIDE SEQUENCE [LARGE SCALE GENOMIC DNA]</scope>
    <source>
        <strain evidence="9 10">SLBN-33</strain>
    </source>
</reference>